<gene>
    <name evidence="1" type="ORF">K8V56_08635</name>
</gene>
<dbReference type="InterPro" id="IPR010461">
    <property type="entry name" value="ComK"/>
</dbReference>
<protein>
    <submittedName>
        <fullName evidence="1">Competence protein ComK</fullName>
    </submittedName>
</protein>
<sequence length="179" mass="20486">MGKKNENGNYIVSFDTFMLQPVIKGNKISTNVVERNGEFSVPRKPIHIVRKSCDFYGGSLQNSTNTAKLALGKRHKTPIIVAHDFGVPYIFLPTMSPASEQNVWISYSAIENIEQDNMDSIIHLENNRSFKVNISAATMYRQYAVATLLEKNFLKKQRQLNRPSVFEEFEDYNDTEDDD</sequence>
<reference evidence="1" key="1">
    <citation type="journal article" date="2021" name="PeerJ">
        <title>Extensive microbial diversity within the chicken gut microbiome revealed by metagenomics and culture.</title>
        <authorList>
            <person name="Gilroy R."/>
            <person name="Ravi A."/>
            <person name="Getino M."/>
            <person name="Pursley I."/>
            <person name="Horton D.L."/>
            <person name="Alikhan N.F."/>
            <person name="Baker D."/>
            <person name="Gharbi K."/>
            <person name="Hall N."/>
            <person name="Watson M."/>
            <person name="Adriaenssens E.M."/>
            <person name="Foster-Nyarko E."/>
            <person name="Jarju S."/>
            <person name="Secka A."/>
            <person name="Antonio M."/>
            <person name="Oren A."/>
            <person name="Chaudhuri R.R."/>
            <person name="La Ragione R."/>
            <person name="Hildebrand F."/>
            <person name="Pallen M.J."/>
        </authorList>
    </citation>
    <scope>NUCLEOTIDE SEQUENCE</scope>
    <source>
        <strain evidence="1">CHK171-7178</strain>
    </source>
</reference>
<reference evidence="1" key="2">
    <citation type="submission" date="2021-09" db="EMBL/GenBank/DDBJ databases">
        <authorList>
            <person name="Gilroy R."/>
        </authorList>
    </citation>
    <scope>NUCLEOTIDE SEQUENCE</scope>
    <source>
        <strain evidence="1">CHK171-7178</strain>
    </source>
</reference>
<proteinExistence type="predicted"/>
<dbReference type="EMBL" id="DYWT01000140">
    <property type="protein sequence ID" value="HJF31832.1"/>
    <property type="molecule type" value="Genomic_DNA"/>
</dbReference>
<evidence type="ECO:0000313" key="1">
    <source>
        <dbReference type="EMBL" id="HJF31832.1"/>
    </source>
</evidence>
<organism evidence="1 2">
    <name type="scientific">Sporosarcina psychrophila</name>
    <name type="common">Bacillus psychrophilus</name>
    <dbReference type="NCBI Taxonomy" id="1476"/>
    <lineage>
        <taxon>Bacteria</taxon>
        <taxon>Bacillati</taxon>
        <taxon>Bacillota</taxon>
        <taxon>Bacilli</taxon>
        <taxon>Bacillales</taxon>
        <taxon>Caryophanaceae</taxon>
        <taxon>Sporosarcina</taxon>
    </lineage>
</organism>
<accession>A0A921FZC9</accession>
<dbReference type="AlphaFoldDB" id="A0A921FZC9"/>
<comment type="caution">
    <text evidence="1">The sequence shown here is derived from an EMBL/GenBank/DDBJ whole genome shotgun (WGS) entry which is preliminary data.</text>
</comment>
<dbReference type="GO" id="GO:0030420">
    <property type="term" value="P:establishment of competence for transformation"/>
    <property type="evidence" value="ECO:0007669"/>
    <property type="project" value="InterPro"/>
</dbReference>
<evidence type="ECO:0000313" key="2">
    <source>
        <dbReference type="Proteomes" id="UP000698173"/>
    </source>
</evidence>
<dbReference type="Proteomes" id="UP000698173">
    <property type="component" value="Unassembled WGS sequence"/>
</dbReference>
<dbReference type="Pfam" id="PF06338">
    <property type="entry name" value="ComK"/>
    <property type="match status" value="1"/>
</dbReference>
<name>A0A921FZC9_SPOPS</name>